<reference evidence="1" key="1">
    <citation type="submission" date="2011-12" db="EMBL/GenBank/DDBJ databases">
        <title>Phylogenetic analysis of Indian isolates of Salmonella typhimurium DT104 from diverse sources.</title>
        <authorList>
            <person name="Sailo B."/>
            <person name="Agarwal R.K."/>
            <person name="Wani M.A."/>
            <person name="Kumar A."/>
            <person name="Manoj J."/>
        </authorList>
    </citation>
    <scope>NUCLEOTIDE SEQUENCE</scope>
    <source>
        <strain evidence="1">E-2700</strain>
        <tissue evidence="1">Liver</tissue>
    </source>
</reference>
<sequence>SMYRRHWLSLFRCVSESGANAFGLTADAVLAE</sequence>
<gene>
    <name evidence="1" type="primary">dt104</name>
</gene>
<feature type="non-terminal residue" evidence="1">
    <location>
        <position position="1"/>
    </location>
</feature>
<protein>
    <submittedName>
        <fullName evidence="1">Uncharacterized protein dt104</fullName>
    </submittedName>
</protein>
<proteinExistence type="predicted"/>
<accession>H6SFS3</accession>
<name>H6SFS3_SALTM</name>
<evidence type="ECO:0000313" key="1">
    <source>
        <dbReference type="EMBL" id="CCE89076.1"/>
    </source>
</evidence>
<dbReference type="AlphaFoldDB" id="H6SFS3"/>
<feature type="non-terminal residue" evidence="1">
    <location>
        <position position="32"/>
    </location>
</feature>
<dbReference type="EMBL" id="HE616560">
    <property type="protein sequence ID" value="CCE89076.1"/>
    <property type="molecule type" value="Genomic_DNA"/>
</dbReference>
<organism evidence="1">
    <name type="scientific">Salmonella typhimurium</name>
    <dbReference type="NCBI Taxonomy" id="90371"/>
    <lineage>
        <taxon>Bacteria</taxon>
        <taxon>Pseudomonadati</taxon>
        <taxon>Pseudomonadota</taxon>
        <taxon>Gammaproteobacteria</taxon>
        <taxon>Enterobacterales</taxon>
        <taxon>Enterobacteriaceae</taxon>
        <taxon>Salmonella</taxon>
    </lineage>
</organism>